<dbReference type="AlphaFoldDB" id="A0A7J8IKV8"/>
<sequence>MSGPSPGSGPLSFPPQTNRAMWANVRPTRPRLHGGLSLGAAWARRGEGRGVPVGQQQPAGAAVWGPSRAGEDGGWCGGGGVLEVSTDLLQGSGGPVGAGASAMTLRTTALCHRAFPGTGCVSPLLPHRSANHKPILQIRKLRLRELRPGRSWVLAASGV</sequence>
<proteinExistence type="predicted"/>
<comment type="caution">
    <text evidence="2">The sequence shown here is derived from an EMBL/GenBank/DDBJ whole genome shotgun (WGS) entry which is preliminary data.</text>
</comment>
<feature type="region of interest" description="Disordered" evidence="1">
    <location>
        <begin position="49"/>
        <end position="69"/>
    </location>
</feature>
<evidence type="ECO:0000313" key="3">
    <source>
        <dbReference type="Proteomes" id="UP000593571"/>
    </source>
</evidence>
<accession>A0A7J8IKV8</accession>
<organism evidence="2 3">
    <name type="scientific">Rousettus aegyptiacus</name>
    <name type="common">Egyptian fruit bat</name>
    <name type="synonym">Pteropus aegyptiacus</name>
    <dbReference type="NCBI Taxonomy" id="9407"/>
    <lineage>
        <taxon>Eukaryota</taxon>
        <taxon>Metazoa</taxon>
        <taxon>Chordata</taxon>
        <taxon>Craniata</taxon>
        <taxon>Vertebrata</taxon>
        <taxon>Euteleostomi</taxon>
        <taxon>Mammalia</taxon>
        <taxon>Eutheria</taxon>
        <taxon>Laurasiatheria</taxon>
        <taxon>Chiroptera</taxon>
        <taxon>Yinpterochiroptera</taxon>
        <taxon>Pteropodoidea</taxon>
        <taxon>Pteropodidae</taxon>
        <taxon>Rousettinae</taxon>
        <taxon>Rousettus</taxon>
    </lineage>
</organism>
<keyword evidence="3" id="KW-1185">Reference proteome</keyword>
<reference evidence="2 3" key="1">
    <citation type="journal article" date="2020" name="Nature">
        <title>Six reference-quality genomes reveal evolution of bat adaptations.</title>
        <authorList>
            <person name="Jebb D."/>
            <person name="Huang Z."/>
            <person name="Pippel M."/>
            <person name="Hughes G.M."/>
            <person name="Lavrichenko K."/>
            <person name="Devanna P."/>
            <person name="Winkler S."/>
            <person name="Jermiin L.S."/>
            <person name="Skirmuntt E.C."/>
            <person name="Katzourakis A."/>
            <person name="Burkitt-Gray L."/>
            <person name="Ray D.A."/>
            <person name="Sullivan K.A.M."/>
            <person name="Roscito J.G."/>
            <person name="Kirilenko B.M."/>
            <person name="Davalos L.M."/>
            <person name="Corthals A.P."/>
            <person name="Power M.L."/>
            <person name="Jones G."/>
            <person name="Ransome R.D."/>
            <person name="Dechmann D.K.N."/>
            <person name="Locatelli A.G."/>
            <person name="Puechmaille S.J."/>
            <person name="Fedrigo O."/>
            <person name="Jarvis E.D."/>
            <person name="Hiller M."/>
            <person name="Vernes S.C."/>
            <person name="Myers E.W."/>
            <person name="Teeling E.C."/>
        </authorList>
    </citation>
    <scope>NUCLEOTIDE SEQUENCE [LARGE SCALE GENOMIC DNA]</scope>
    <source>
        <strain evidence="2">MRouAeg1</strain>
        <tissue evidence="2">Muscle</tissue>
    </source>
</reference>
<gene>
    <name evidence="2" type="ORF">HJG63_010497</name>
</gene>
<name>A0A7J8IKV8_ROUAE</name>
<evidence type="ECO:0000256" key="1">
    <source>
        <dbReference type="SAM" id="MobiDB-lite"/>
    </source>
</evidence>
<evidence type="ECO:0000313" key="2">
    <source>
        <dbReference type="EMBL" id="KAF6485243.1"/>
    </source>
</evidence>
<dbReference type="EMBL" id="JACASE010000003">
    <property type="protein sequence ID" value="KAF6485243.1"/>
    <property type="molecule type" value="Genomic_DNA"/>
</dbReference>
<dbReference type="Proteomes" id="UP000593571">
    <property type="component" value="Unassembled WGS sequence"/>
</dbReference>
<protein>
    <submittedName>
        <fullName evidence="2">Uncharacterized protein</fullName>
    </submittedName>
</protein>